<dbReference type="Pfam" id="PF02493">
    <property type="entry name" value="MORN"/>
    <property type="match status" value="4"/>
</dbReference>
<dbReference type="Gene3D" id="2.20.110.10">
    <property type="entry name" value="Histone H3 K4-specific methyltransferase SET7/9 N-terminal domain"/>
    <property type="match status" value="2"/>
</dbReference>
<proteinExistence type="predicted"/>
<dbReference type="Proteomes" id="UP000007875">
    <property type="component" value="Unassembled WGS sequence"/>
</dbReference>
<dbReference type="HOGENOM" id="CLU_032017_3_2_1"/>
<keyword evidence="2" id="KW-0677">Repeat</keyword>
<accession>H2YB92</accession>
<evidence type="ECO:0000256" key="2">
    <source>
        <dbReference type="ARBA" id="ARBA00022737"/>
    </source>
</evidence>
<dbReference type="SMART" id="SM00698">
    <property type="entry name" value="MORN"/>
    <property type="match status" value="3"/>
</dbReference>
<organism evidence="6 7">
    <name type="scientific">Ciona savignyi</name>
    <name type="common">Pacific transparent sea squirt</name>
    <dbReference type="NCBI Taxonomy" id="51511"/>
    <lineage>
        <taxon>Eukaryota</taxon>
        <taxon>Metazoa</taxon>
        <taxon>Chordata</taxon>
        <taxon>Tunicata</taxon>
        <taxon>Ascidiacea</taxon>
        <taxon>Phlebobranchia</taxon>
        <taxon>Cionidae</taxon>
        <taxon>Ciona</taxon>
    </lineage>
</organism>
<dbReference type="AlphaFoldDB" id="H2YB92"/>
<dbReference type="GO" id="GO:0001669">
    <property type="term" value="C:acrosomal vesicle"/>
    <property type="evidence" value="ECO:0007669"/>
    <property type="project" value="UniProtKB-SubCell"/>
</dbReference>
<evidence type="ECO:0000256" key="1">
    <source>
        <dbReference type="ARBA" id="ARBA00004218"/>
    </source>
</evidence>
<dbReference type="OMA" id="WRENIPN"/>
<protein>
    <recommendedName>
        <fullName evidence="4">MORN repeat-containing protein 3</fullName>
    </recommendedName>
</protein>
<dbReference type="eggNOG" id="KOG0231">
    <property type="taxonomic scope" value="Eukaryota"/>
</dbReference>
<sequence length="140" mass="15967">MKHGYGTYFYSDNEYYEGEWYADDRCGWGRMYYADGSVYEGEWDGDKCSGRGMLRLANDNRYEGEWKGGKKNGHGKFFYLDSGQVYGGVWVDDIPKCGSMTDFGREGAPKPTVYPIPKIELVDPEQVVAKSEEVFISDDL</sequence>
<evidence type="ECO:0000313" key="6">
    <source>
        <dbReference type="Ensembl" id="ENSCSAVP00000002590.1"/>
    </source>
</evidence>
<reference evidence="6" key="2">
    <citation type="submission" date="2025-08" db="UniProtKB">
        <authorList>
            <consortium name="Ensembl"/>
        </authorList>
    </citation>
    <scope>IDENTIFICATION</scope>
</reference>
<name>H2YB92_CIOSA</name>
<evidence type="ECO:0000313" key="7">
    <source>
        <dbReference type="Proteomes" id="UP000007875"/>
    </source>
</evidence>
<dbReference type="STRING" id="51511.ENSCSAVP00000002590"/>
<dbReference type="PANTHER" id="PTHR46511">
    <property type="entry name" value="MORN REPEAT-CONTAINING PROTEIN 3"/>
    <property type="match status" value="1"/>
</dbReference>
<dbReference type="Ensembl" id="ENSCSAVT00000002631.1">
    <property type="protein sequence ID" value="ENSCSAVP00000002590.1"/>
    <property type="gene ID" value="ENSCSAVG00000001530.1"/>
</dbReference>
<keyword evidence="3" id="KW-0968">Cytoplasmic vesicle</keyword>
<evidence type="ECO:0000256" key="3">
    <source>
        <dbReference type="ARBA" id="ARBA00023329"/>
    </source>
</evidence>
<evidence type="ECO:0000256" key="4">
    <source>
        <dbReference type="ARBA" id="ARBA00039854"/>
    </source>
</evidence>
<reference evidence="6" key="3">
    <citation type="submission" date="2025-09" db="UniProtKB">
        <authorList>
            <consortium name="Ensembl"/>
        </authorList>
    </citation>
    <scope>IDENTIFICATION</scope>
</reference>
<dbReference type="SUPFAM" id="SSF82185">
    <property type="entry name" value="Histone H3 K4-specific methyltransferase SET7/9 N-terminal domain"/>
    <property type="match status" value="1"/>
</dbReference>
<dbReference type="PANTHER" id="PTHR46511:SF1">
    <property type="entry name" value="MORN REPEAT-CONTAINING PROTEIN 3"/>
    <property type="match status" value="1"/>
</dbReference>
<reference evidence="7" key="1">
    <citation type="submission" date="2003-08" db="EMBL/GenBank/DDBJ databases">
        <authorList>
            <person name="Birren B."/>
            <person name="Nusbaum C."/>
            <person name="Abebe A."/>
            <person name="Abouelleil A."/>
            <person name="Adekoya E."/>
            <person name="Ait-zahra M."/>
            <person name="Allen N."/>
            <person name="Allen T."/>
            <person name="An P."/>
            <person name="Anderson M."/>
            <person name="Anderson S."/>
            <person name="Arachchi H."/>
            <person name="Armbruster J."/>
            <person name="Bachantsang P."/>
            <person name="Baldwin J."/>
            <person name="Barry A."/>
            <person name="Bayul T."/>
            <person name="Blitshsteyn B."/>
            <person name="Bloom T."/>
            <person name="Blye J."/>
            <person name="Boguslavskiy L."/>
            <person name="Borowsky M."/>
            <person name="Boukhgalter B."/>
            <person name="Brunache A."/>
            <person name="Butler J."/>
            <person name="Calixte N."/>
            <person name="Calvo S."/>
            <person name="Camarata J."/>
            <person name="Campo K."/>
            <person name="Chang J."/>
            <person name="Cheshatsang Y."/>
            <person name="Citroen M."/>
            <person name="Collymore A."/>
            <person name="Considine T."/>
            <person name="Cook A."/>
            <person name="Cooke P."/>
            <person name="Corum B."/>
            <person name="Cuomo C."/>
            <person name="David R."/>
            <person name="Dawoe T."/>
            <person name="Degray S."/>
            <person name="Dodge S."/>
            <person name="Dooley K."/>
            <person name="Dorje P."/>
            <person name="Dorjee K."/>
            <person name="Dorris L."/>
            <person name="Duffey N."/>
            <person name="Dupes A."/>
            <person name="Elkins T."/>
            <person name="Engels R."/>
            <person name="Erickson J."/>
            <person name="Farina A."/>
            <person name="Faro S."/>
            <person name="Ferreira P."/>
            <person name="Fischer H."/>
            <person name="Fitzgerald M."/>
            <person name="Foley K."/>
            <person name="Gage D."/>
            <person name="Galagan J."/>
            <person name="Gearin G."/>
            <person name="Gnerre S."/>
            <person name="Gnirke A."/>
            <person name="Goyette A."/>
            <person name="Graham J."/>
            <person name="Grandbois E."/>
            <person name="Gyaltsen K."/>
            <person name="Hafez N."/>
            <person name="Hagopian D."/>
            <person name="Hagos B."/>
            <person name="Hall J."/>
            <person name="Hatcher B."/>
            <person name="Heller A."/>
            <person name="Higgins H."/>
            <person name="Honan T."/>
            <person name="Horn A."/>
            <person name="Houde N."/>
            <person name="Hughes L."/>
            <person name="Hulme W."/>
            <person name="Husby E."/>
            <person name="Iliev I."/>
            <person name="Jaffe D."/>
            <person name="Jones C."/>
            <person name="Kamal M."/>
            <person name="Kamat A."/>
            <person name="Kamvysselis M."/>
            <person name="Karlsson E."/>
            <person name="Kells C."/>
            <person name="Kieu A."/>
            <person name="Kisner P."/>
            <person name="Kodira C."/>
            <person name="Kulbokas E."/>
            <person name="Labutti K."/>
            <person name="Lama D."/>
            <person name="Landers T."/>
            <person name="Leger J."/>
            <person name="Levine S."/>
            <person name="Lewis D."/>
            <person name="Lewis T."/>
            <person name="Lindblad-toh K."/>
            <person name="Liu X."/>
            <person name="Lokyitsang T."/>
            <person name="Lokyitsang Y."/>
            <person name="Lucien O."/>
            <person name="Lui A."/>
            <person name="Ma L.J."/>
            <person name="Mabbitt R."/>
            <person name="Macdonald J."/>
            <person name="Maclean C."/>
            <person name="Major J."/>
            <person name="Manning J."/>
            <person name="Marabella R."/>
            <person name="Maru K."/>
            <person name="Matthews C."/>
            <person name="Mauceli E."/>
            <person name="Mccarthy M."/>
            <person name="Mcdonough S."/>
            <person name="Mcghee T."/>
            <person name="Meldrim J."/>
            <person name="Meneus L."/>
            <person name="Mesirov J."/>
            <person name="Mihalev A."/>
            <person name="Mihova T."/>
            <person name="Mikkelsen T."/>
            <person name="Mlenga V."/>
            <person name="Moru K."/>
            <person name="Mozes J."/>
            <person name="Mulrain L."/>
            <person name="Munson G."/>
            <person name="Naylor J."/>
            <person name="Newes C."/>
            <person name="Nguyen C."/>
            <person name="Nguyen N."/>
            <person name="Nguyen T."/>
            <person name="Nicol R."/>
            <person name="Nielsen C."/>
            <person name="Nizzari M."/>
            <person name="Norbu C."/>
            <person name="Norbu N."/>
            <person name="O'donnell P."/>
            <person name="Okoawo O."/>
            <person name="O'leary S."/>
            <person name="Omotosho B."/>
            <person name="O'neill K."/>
            <person name="Osman S."/>
            <person name="Parker S."/>
            <person name="Perrin D."/>
            <person name="Phunkhang P."/>
            <person name="Piqani B."/>
            <person name="Purcell S."/>
            <person name="Rachupka T."/>
            <person name="Ramasamy U."/>
            <person name="Rameau R."/>
            <person name="Ray V."/>
            <person name="Raymond C."/>
            <person name="Retta R."/>
            <person name="Richardson S."/>
            <person name="Rise C."/>
            <person name="Rodriguez J."/>
            <person name="Rogers J."/>
            <person name="Rogov P."/>
            <person name="Rutman M."/>
            <person name="Schupbach R."/>
            <person name="Seaman C."/>
            <person name="Settipalli S."/>
            <person name="Sharpe T."/>
            <person name="Sheridan J."/>
            <person name="Sherpa N."/>
            <person name="Shi J."/>
            <person name="Smirnov S."/>
            <person name="Smith C."/>
            <person name="Sougnez C."/>
            <person name="Spencer B."/>
            <person name="Stalker J."/>
            <person name="Stange-thomann N."/>
            <person name="Stavropoulos S."/>
            <person name="Stetson K."/>
            <person name="Stone C."/>
            <person name="Stone S."/>
            <person name="Stubbs M."/>
            <person name="Talamas J."/>
            <person name="Tchuinga P."/>
            <person name="Tenzing P."/>
            <person name="Tesfaye S."/>
            <person name="Theodore J."/>
            <person name="Thoulutsang Y."/>
            <person name="Topham K."/>
            <person name="Towey S."/>
            <person name="Tsamla T."/>
            <person name="Tsomo N."/>
            <person name="Vallee D."/>
            <person name="Vassiliev H."/>
            <person name="Venkataraman V."/>
            <person name="Vinson J."/>
            <person name="Vo A."/>
            <person name="Wade C."/>
            <person name="Wang S."/>
            <person name="Wangchuk T."/>
            <person name="Wangdi T."/>
            <person name="Whittaker C."/>
            <person name="Wilkinson J."/>
            <person name="Wu Y."/>
            <person name="Wyman D."/>
            <person name="Yadav S."/>
            <person name="Yang S."/>
            <person name="Yang X."/>
            <person name="Yeager S."/>
            <person name="Yee E."/>
            <person name="Young G."/>
            <person name="Zainoun J."/>
            <person name="Zembeck L."/>
            <person name="Zimmer A."/>
            <person name="Zody M."/>
            <person name="Lander E."/>
        </authorList>
    </citation>
    <scope>NUCLEOTIDE SEQUENCE [LARGE SCALE GENOMIC DNA]</scope>
</reference>
<dbReference type="InterPro" id="IPR052472">
    <property type="entry name" value="MORN3"/>
</dbReference>
<comment type="subcellular location">
    <subcellularLocation>
        <location evidence="1">Cytoplasmic vesicle</location>
        <location evidence="1">Secretory vesicle</location>
        <location evidence="1">Acrosome</location>
    </subcellularLocation>
</comment>
<comment type="function">
    <text evidence="5">Assembles a suppression complex (suppresome) by tethering SIRT1 and MDM2 to regulate composite modifications of p53/TP53. Confers both deacetylation-mediated functional inactivation, by SIRT1, and ubiquitination-dependent degradation, by MDM2, of p53/TP53, promoting a proliferative and cell survival behaviors. May play a role in the regulation of spermatogenesis.</text>
</comment>
<dbReference type="InterPro" id="IPR003409">
    <property type="entry name" value="MORN"/>
</dbReference>
<keyword evidence="7" id="KW-1185">Reference proteome</keyword>
<dbReference type="InParanoid" id="H2YB92"/>
<dbReference type="GeneTree" id="ENSGT00940000159285"/>
<evidence type="ECO:0000256" key="5">
    <source>
        <dbReference type="ARBA" id="ARBA00045851"/>
    </source>
</evidence>